<organism evidence="2 3">
    <name type="scientific">Psychrobacillus faecigallinarum</name>
    <dbReference type="NCBI Taxonomy" id="2762235"/>
    <lineage>
        <taxon>Bacteria</taxon>
        <taxon>Bacillati</taxon>
        <taxon>Bacillota</taxon>
        <taxon>Bacilli</taxon>
        <taxon>Bacillales</taxon>
        <taxon>Bacillaceae</taxon>
        <taxon>Psychrobacillus</taxon>
    </lineage>
</organism>
<sequence length="130" mass="14881">MNKKYIFMFGSLIIAIGLILAAVITNDDIVSYLMIFFCVGLGLALLRLLVNSAIKKMKGKSIWTKLLFFTVLLGFGLPFQNWFRKDVIFAMDSDYILRCIVITVMGVIFMTFLFGMLFSKKRQTQVEIVE</sequence>
<keyword evidence="3" id="KW-1185">Reference proteome</keyword>
<name>A0ABR8RD52_9BACI</name>
<evidence type="ECO:0000256" key="1">
    <source>
        <dbReference type="SAM" id="Phobius"/>
    </source>
</evidence>
<dbReference type="Proteomes" id="UP000640786">
    <property type="component" value="Unassembled WGS sequence"/>
</dbReference>
<feature type="transmembrane region" description="Helical" evidence="1">
    <location>
        <begin position="5"/>
        <end position="24"/>
    </location>
</feature>
<proteinExistence type="predicted"/>
<feature type="transmembrane region" description="Helical" evidence="1">
    <location>
        <begin position="62"/>
        <end position="83"/>
    </location>
</feature>
<feature type="transmembrane region" description="Helical" evidence="1">
    <location>
        <begin position="30"/>
        <end position="50"/>
    </location>
</feature>
<protein>
    <submittedName>
        <fullName evidence="2">MFS transporter permease</fullName>
    </submittedName>
</protein>
<comment type="caution">
    <text evidence="2">The sequence shown here is derived from an EMBL/GenBank/DDBJ whole genome shotgun (WGS) entry which is preliminary data.</text>
</comment>
<evidence type="ECO:0000313" key="3">
    <source>
        <dbReference type="Proteomes" id="UP000640786"/>
    </source>
</evidence>
<gene>
    <name evidence="2" type="ORF">H9650_15950</name>
</gene>
<accession>A0ABR8RD52</accession>
<feature type="transmembrane region" description="Helical" evidence="1">
    <location>
        <begin position="95"/>
        <end position="118"/>
    </location>
</feature>
<keyword evidence="1" id="KW-0472">Membrane</keyword>
<keyword evidence="1" id="KW-0812">Transmembrane</keyword>
<reference evidence="2 3" key="1">
    <citation type="submission" date="2020-08" db="EMBL/GenBank/DDBJ databases">
        <title>A Genomic Blueprint of the Chicken Gut Microbiome.</title>
        <authorList>
            <person name="Gilroy R."/>
            <person name="Ravi A."/>
            <person name="Getino M."/>
            <person name="Pursley I."/>
            <person name="Horton D.L."/>
            <person name="Alikhan N.-F."/>
            <person name="Baker D."/>
            <person name="Gharbi K."/>
            <person name="Hall N."/>
            <person name="Watson M."/>
            <person name="Adriaenssens E.M."/>
            <person name="Foster-Nyarko E."/>
            <person name="Jarju S."/>
            <person name="Secka A."/>
            <person name="Antonio M."/>
            <person name="Oren A."/>
            <person name="Chaudhuri R."/>
            <person name="La Ragione R.M."/>
            <person name="Hildebrand F."/>
            <person name="Pallen M.J."/>
        </authorList>
    </citation>
    <scope>NUCLEOTIDE SEQUENCE [LARGE SCALE GENOMIC DNA]</scope>
    <source>
        <strain evidence="2 3">Sa2BUA9</strain>
    </source>
</reference>
<dbReference type="RefSeq" id="WP_191697617.1">
    <property type="nucleotide sequence ID" value="NZ_JACSQO010000009.1"/>
</dbReference>
<keyword evidence="1" id="KW-1133">Transmembrane helix</keyword>
<dbReference type="EMBL" id="JACSQO010000009">
    <property type="protein sequence ID" value="MBD7945605.1"/>
    <property type="molecule type" value="Genomic_DNA"/>
</dbReference>
<evidence type="ECO:0000313" key="2">
    <source>
        <dbReference type="EMBL" id="MBD7945605.1"/>
    </source>
</evidence>